<keyword evidence="3" id="KW-1185">Reference proteome</keyword>
<dbReference type="HOGENOM" id="CLU_078139_1_0_3"/>
<feature type="transmembrane region" description="Helical" evidence="1">
    <location>
        <begin position="154"/>
        <end position="172"/>
    </location>
</feature>
<evidence type="ECO:0000256" key="1">
    <source>
        <dbReference type="SAM" id="Phobius"/>
    </source>
</evidence>
<feature type="transmembrane region" description="Helical" evidence="1">
    <location>
        <begin position="237"/>
        <end position="253"/>
    </location>
</feature>
<dbReference type="EMBL" id="CP003630">
    <property type="protein sequence ID" value="AFZ18062.1"/>
    <property type="molecule type" value="Genomic_DNA"/>
</dbReference>
<feature type="transmembrane region" description="Helical" evidence="1">
    <location>
        <begin position="84"/>
        <end position="101"/>
    </location>
</feature>
<feature type="transmembrane region" description="Helical" evidence="1">
    <location>
        <begin position="14"/>
        <end position="32"/>
    </location>
</feature>
<reference evidence="2 3" key="1">
    <citation type="submission" date="2012-06" db="EMBL/GenBank/DDBJ databases">
        <title>Finished chromosome of genome of Microcoleus sp. PCC 7113.</title>
        <authorList>
            <consortium name="US DOE Joint Genome Institute"/>
            <person name="Gugger M."/>
            <person name="Coursin T."/>
            <person name="Rippka R."/>
            <person name="Tandeau De Marsac N."/>
            <person name="Huntemann M."/>
            <person name="Wei C.-L."/>
            <person name="Han J."/>
            <person name="Detter J.C."/>
            <person name="Han C."/>
            <person name="Tapia R."/>
            <person name="Chen A."/>
            <person name="Kyrpides N."/>
            <person name="Mavromatis K."/>
            <person name="Markowitz V."/>
            <person name="Szeto E."/>
            <person name="Ivanova N."/>
            <person name="Pagani I."/>
            <person name="Pati A."/>
            <person name="Goodwin L."/>
            <person name="Nordberg H.P."/>
            <person name="Cantor M.N."/>
            <person name="Hua S.X."/>
            <person name="Woyke T."/>
            <person name="Kerfeld C.A."/>
        </authorList>
    </citation>
    <scope>NUCLEOTIDE SEQUENCE [LARGE SCALE GENOMIC DNA]</scope>
    <source>
        <strain evidence="2 3">PCC 7113</strain>
    </source>
</reference>
<organism evidence="2 3">
    <name type="scientific">Allocoleopsis franciscana PCC 7113</name>
    <dbReference type="NCBI Taxonomy" id="1173027"/>
    <lineage>
        <taxon>Bacteria</taxon>
        <taxon>Bacillati</taxon>
        <taxon>Cyanobacteriota</taxon>
        <taxon>Cyanophyceae</taxon>
        <taxon>Coleofasciculales</taxon>
        <taxon>Coleofasciculaceae</taxon>
        <taxon>Allocoleopsis</taxon>
        <taxon>Allocoleopsis franciscana</taxon>
    </lineage>
</organism>
<sequence length="254" mass="28169">MFAASEQAVSNPSLPWLSALFAIGLAIIHLYCGKLRFLDEIPRSRWLSMASGVSVAYVFVHLLPDLNARQKAIAQTGALGFLEHHVYLIALLGLVAFYGLERTVRTSHKREQKSPGEETIESGVFWLHIASFALYNGLIGYLLSHPETPDIQSLFLFFIAMGLHFIVNDYGLRQDHQGDYQSKGRWILAAAIIVGWVIGQGTEIHEAAIAVLFAFLAGGIILNVLKEELPEERKSRFWAFAVGAIAYSTLLLTL</sequence>
<dbReference type="eggNOG" id="ENOG502Z7VW">
    <property type="taxonomic scope" value="Bacteria"/>
</dbReference>
<gene>
    <name evidence="2" type="ORF">Mic7113_2249</name>
</gene>
<feature type="transmembrane region" description="Helical" evidence="1">
    <location>
        <begin position="207"/>
        <end position="225"/>
    </location>
</feature>
<proteinExistence type="predicted"/>
<keyword evidence="1" id="KW-1133">Transmembrane helix</keyword>
<dbReference type="OrthoDB" id="21325at2"/>
<dbReference type="AlphaFoldDB" id="K9WEY9"/>
<name>K9WEY9_9CYAN</name>
<accession>K9WEY9</accession>
<dbReference type="KEGG" id="mic:Mic7113_2249"/>
<protein>
    <submittedName>
        <fullName evidence="2">Putative divalent heavy-metal cations transporter</fullName>
    </submittedName>
</protein>
<dbReference type="Proteomes" id="UP000010471">
    <property type="component" value="Chromosome"/>
</dbReference>
<feature type="transmembrane region" description="Helical" evidence="1">
    <location>
        <begin position="44"/>
        <end position="64"/>
    </location>
</feature>
<dbReference type="STRING" id="1173027.Mic7113_2249"/>
<evidence type="ECO:0000313" key="2">
    <source>
        <dbReference type="EMBL" id="AFZ18062.1"/>
    </source>
</evidence>
<feature type="transmembrane region" description="Helical" evidence="1">
    <location>
        <begin position="122"/>
        <end position="142"/>
    </location>
</feature>
<dbReference type="PATRIC" id="fig|1173027.3.peg.2455"/>
<feature type="transmembrane region" description="Helical" evidence="1">
    <location>
        <begin position="184"/>
        <end position="201"/>
    </location>
</feature>
<keyword evidence="1" id="KW-0472">Membrane</keyword>
<keyword evidence="1" id="KW-0812">Transmembrane</keyword>
<evidence type="ECO:0000313" key="3">
    <source>
        <dbReference type="Proteomes" id="UP000010471"/>
    </source>
</evidence>
<dbReference type="RefSeq" id="WP_015182214.1">
    <property type="nucleotide sequence ID" value="NC_019738.1"/>
</dbReference>